<dbReference type="InterPro" id="IPR011032">
    <property type="entry name" value="GroES-like_sf"/>
</dbReference>
<dbReference type="InterPro" id="IPR047109">
    <property type="entry name" value="CAD-like"/>
</dbReference>
<comment type="cofactor">
    <cofactor evidence="1 11">
        <name>Zn(2+)</name>
        <dbReference type="ChEBI" id="CHEBI:29105"/>
    </cofactor>
</comment>
<dbReference type="GO" id="GO:0008106">
    <property type="term" value="F:alcohol dehydrogenase (NADP+) activity"/>
    <property type="evidence" value="ECO:0007669"/>
    <property type="project" value="UniProtKB-EC"/>
</dbReference>
<dbReference type="FunFam" id="3.40.50.720:FF:000158">
    <property type="entry name" value="Zinc-binding alcohol dehydrogenase"/>
    <property type="match status" value="1"/>
</dbReference>
<dbReference type="STRING" id="1447883.A0A2B7Y181"/>
<organism evidence="13 14">
    <name type="scientific">Polytolypa hystricis (strain UAMH7299)</name>
    <dbReference type="NCBI Taxonomy" id="1447883"/>
    <lineage>
        <taxon>Eukaryota</taxon>
        <taxon>Fungi</taxon>
        <taxon>Dikarya</taxon>
        <taxon>Ascomycota</taxon>
        <taxon>Pezizomycotina</taxon>
        <taxon>Eurotiomycetes</taxon>
        <taxon>Eurotiomycetidae</taxon>
        <taxon>Onygenales</taxon>
        <taxon>Onygenales incertae sedis</taxon>
        <taxon>Polytolypa</taxon>
    </lineage>
</organism>
<dbReference type="Gene3D" id="3.90.180.10">
    <property type="entry name" value="Medium-chain alcohol dehydrogenases, catalytic domain"/>
    <property type="match status" value="1"/>
</dbReference>
<evidence type="ECO:0000313" key="14">
    <source>
        <dbReference type="Proteomes" id="UP000224634"/>
    </source>
</evidence>
<evidence type="ECO:0000256" key="3">
    <source>
        <dbReference type="ARBA" id="ARBA00011738"/>
    </source>
</evidence>
<comment type="catalytic activity">
    <reaction evidence="10">
        <text>a primary alcohol + NADP(+) = an aldehyde + NADPH + H(+)</text>
        <dbReference type="Rhea" id="RHEA:15937"/>
        <dbReference type="ChEBI" id="CHEBI:15378"/>
        <dbReference type="ChEBI" id="CHEBI:15734"/>
        <dbReference type="ChEBI" id="CHEBI:17478"/>
        <dbReference type="ChEBI" id="CHEBI:57783"/>
        <dbReference type="ChEBI" id="CHEBI:58349"/>
        <dbReference type="EC" id="1.1.1.2"/>
    </reaction>
    <physiologicalReaction direction="left-to-right" evidence="10">
        <dbReference type="Rhea" id="RHEA:15938"/>
    </physiologicalReaction>
    <physiologicalReaction direction="right-to-left" evidence="10">
        <dbReference type="Rhea" id="RHEA:15939"/>
    </physiologicalReaction>
</comment>
<evidence type="ECO:0000256" key="7">
    <source>
        <dbReference type="ARBA" id="ARBA00022857"/>
    </source>
</evidence>
<keyword evidence="8" id="KW-0560">Oxidoreductase</keyword>
<evidence type="ECO:0000256" key="10">
    <source>
        <dbReference type="ARBA" id="ARBA00050997"/>
    </source>
</evidence>
<dbReference type="EC" id="1.1.1.2" evidence="9"/>
<evidence type="ECO:0000259" key="12">
    <source>
        <dbReference type="SMART" id="SM00829"/>
    </source>
</evidence>
<evidence type="ECO:0000256" key="9">
    <source>
        <dbReference type="ARBA" id="ARBA00024074"/>
    </source>
</evidence>
<keyword evidence="6 11" id="KW-0862">Zinc</keyword>
<dbReference type="InterPro" id="IPR013154">
    <property type="entry name" value="ADH-like_N"/>
</dbReference>
<keyword evidence="4" id="KW-0597">Phosphoprotein</keyword>
<evidence type="ECO:0000313" key="13">
    <source>
        <dbReference type="EMBL" id="PGH14558.1"/>
    </source>
</evidence>
<name>A0A2B7Y181_POLH7</name>
<accession>A0A2B7Y181</accession>
<protein>
    <recommendedName>
        <fullName evidence="9">alcohol dehydrogenase (NADP(+))</fullName>
        <ecNumber evidence="9">1.1.1.2</ecNumber>
    </recommendedName>
</protein>
<dbReference type="InterPro" id="IPR002328">
    <property type="entry name" value="ADH_Zn_CS"/>
</dbReference>
<dbReference type="InterPro" id="IPR020843">
    <property type="entry name" value="ER"/>
</dbReference>
<dbReference type="GO" id="GO:0006066">
    <property type="term" value="P:alcohol metabolic process"/>
    <property type="evidence" value="ECO:0007669"/>
    <property type="project" value="UniProtKB-ARBA"/>
</dbReference>
<dbReference type="EMBL" id="PDNA01000092">
    <property type="protein sequence ID" value="PGH14558.1"/>
    <property type="molecule type" value="Genomic_DNA"/>
</dbReference>
<evidence type="ECO:0000256" key="11">
    <source>
        <dbReference type="RuleBase" id="RU361277"/>
    </source>
</evidence>
<dbReference type="Pfam" id="PF00107">
    <property type="entry name" value="ADH_zinc_N"/>
    <property type="match status" value="1"/>
</dbReference>
<dbReference type="SUPFAM" id="SSF50129">
    <property type="entry name" value="GroES-like"/>
    <property type="match status" value="1"/>
</dbReference>
<keyword evidence="5 11" id="KW-0479">Metal-binding</keyword>
<keyword evidence="14" id="KW-1185">Reference proteome</keyword>
<evidence type="ECO:0000256" key="8">
    <source>
        <dbReference type="ARBA" id="ARBA00023002"/>
    </source>
</evidence>
<proteinExistence type="inferred from homology"/>
<dbReference type="SMART" id="SM00829">
    <property type="entry name" value="PKS_ER"/>
    <property type="match status" value="1"/>
</dbReference>
<reference evidence="13 14" key="1">
    <citation type="submission" date="2017-10" db="EMBL/GenBank/DDBJ databases">
        <title>Comparative genomics in systemic dimorphic fungi from Ajellomycetaceae.</title>
        <authorList>
            <person name="Munoz J.F."/>
            <person name="Mcewen J.G."/>
            <person name="Clay O.K."/>
            <person name="Cuomo C.A."/>
        </authorList>
    </citation>
    <scope>NUCLEOTIDE SEQUENCE [LARGE SCALE GENOMIC DNA]</scope>
    <source>
        <strain evidence="13 14">UAMH7299</strain>
    </source>
</reference>
<dbReference type="PANTHER" id="PTHR42683">
    <property type="entry name" value="ALDEHYDE REDUCTASE"/>
    <property type="match status" value="1"/>
</dbReference>
<gene>
    <name evidence="13" type="ORF">AJ80_05878</name>
</gene>
<dbReference type="Pfam" id="PF08240">
    <property type="entry name" value="ADH_N"/>
    <property type="match status" value="1"/>
</dbReference>
<evidence type="ECO:0000256" key="1">
    <source>
        <dbReference type="ARBA" id="ARBA00001947"/>
    </source>
</evidence>
<evidence type="ECO:0000256" key="5">
    <source>
        <dbReference type="ARBA" id="ARBA00022723"/>
    </source>
</evidence>
<dbReference type="InterPro" id="IPR013149">
    <property type="entry name" value="ADH-like_C"/>
</dbReference>
<comment type="caution">
    <text evidence="13">The sequence shown here is derived from an EMBL/GenBank/DDBJ whole genome shotgun (WGS) entry which is preliminary data.</text>
</comment>
<feature type="domain" description="Enoyl reductase (ER)" evidence="12">
    <location>
        <begin position="16"/>
        <end position="359"/>
    </location>
</feature>
<dbReference type="PROSITE" id="PS00059">
    <property type="entry name" value="ADH_ZINC"/>
    <property type="match status" value="1"/>
</dbReference>
<dbReference type="Proteomes" id="UP000224634">
    <property type="component" value="Unassembled WGS sequence"/>
</dbReference>
<evidence type="ECO:0000256" key="4">
    <source>
        <dbReference type="ARBA" id="ARBA00022553"/>
    </source>
</evidence>
<dbReference type="CDD" id="cd05283">
    <property type="entry name" value="CAD1"/>
    <property type="match status" value="1"/>
</dbReference>
<sequence>MPSTPPTTFKGWVSHSATTPLTFGSFEPKSFEPTDVDIEITHCGICGSDIHTISSGWGPTAYPCVVGHEIVGHLVRVGSGVSSIASPSRDLKVGDRVGVGAQSESCLKPDCEECTAGLEQYCSKTTGTYNSRHQNGDTSYGGYATHWRGPAWFVFKIPDSLPSAAAAPLLCGGITVYSPLLKNNAGPGKSVGIIGIGGLGHLGLQFARAMGCDRVTAISRTGSKRSDALDSLGADTFIATDEDKDWAKTHGGTLDLIVSTVSSANMPLSKYLRLLKMNGQFVQVGAPEDPFPSFQVWPLIQKNIKMGGSSIGSPNEIRLMLQLAADKKILPWVEERPMEDVNQAVGDMHAGKARYRYVLVNGVDGKVKL</sequence>
<dbReference type="SUPFAM" id="SSF51735">
    <property type="entry name" value="NAD(P)-binding Rossmann-fold domains"/>
    <property type="match status" value="1"/>
</dbReference>
<evidence type="ECO:0000256" key="6">
    <source>
        <dbReference type="ARBA" id="ARBA00022833"/>
    </source>
</evidence>
<comment type="subunit">
    <text evidence="3">Homodimer.</text>
</comment>
<dbReference type="Gene3D" id="3.40.50.720">
    <property type="entry name" value="NAD(P)-binding Rossmann-like Domain"/>
    <property type="match status" value="1"/>
</dbReference>
<dbReference type="InterPro" id="IPR036291">
    <property type="entry name" value="NAD(P)-bd_dom_sf"/>
</dbReference>
<comment type="similarity">
    <text evidence="2 11">Belongs to the zinc-containing alcohol dehydrogenase family.</text>
</comment>
<dbReference type="GO" id="GO:0008270">
    <property type="term" value="F:zinc ion binding"/>
    <property type="evidence" value="ECO:0007669"/>
    <property type="project" value="InterPro"/>
</dbReference>
<dbReference type="AlphaFoldDB" id="A0A2B7Y181"/>
<dbReference type="OrthoDB" id="1879366at2759"/>
<keyword evidence="7" id="KW-0521">NADP</keyword>
<evidence type="ECO:0000256" key="2">
    <source>
        <dbReference type="ARBA" id="ARBA00008072"/>
    </source>
</evidence>